<protein>
    <recommendedName>
        <fullName evidence="3">HEPN domain-containing protein</fullName>
    </recommendedName>
</protein>
<comment type="caution">
    <text evidence="1">The sequence shown here is derived from an EMBL/GenBank/DDBJ whole genome shotgun (WGS) entry which is preliminary data.</text>
</comment>
<dbReference type="AlphaFoldDB" id="A0A0G0DVE4"/>
<evidence type="ECO:0008006" key="3">
    <source>
        <dbReference type="Google" id="ProtNLM"/>
    </source>
</evidence>
<proteinExistence type="predicted"/>
<gene>
    <name evidence="1" type="ORF">UR63_C0024G0014</name>
</gene>
<accession>A0A0G0DVE4</accession>
<organism evidence="1 2">
    <name type="scientific">Candidatus Roizmanbacteria bacterium GW2011_GWC2_35_12</name>
    <dbReference type="NCBI Taxonomy" id="1618485"/>
    <lineage>
        <taxon>Bacteria</taxon>
        <taxon>Candidatus Roizmaniibacteriota</taxon>
    </lineage>
</organism>
<dbReference type="EMBL" id="LBPX01000024">
    <property type="protein sequence ID" value="KKP67025.1"/>
    <property type="molecule type" value="Genomic_DNA"/>
</dbReference>
<sequence length="147" mass="16868">MAKWNIGKHLSVLTKEKIIIGRKNLFAWVKDKKFAELLIRDYAIGNICLKNQLNKPSIILYSGVLEAVLAYATKKKGDDFIILIDESYNKKFITESNKYKLQVLRDFRNYVHLSREAVGDFELTNGIAQLAQETCESVLKGLAHYKD</sequence>
<evidence type="ECO:0000313" key="1">
    <source>
        <dbReference type="EMBL" id="KKP67025.1"/>
    </source>
</evidence>
<dbReference type="Proteomes" id="UP000034127">
    <property type="component" value="Unassembled WGS sequence"/>
</dbReference>
<reference evidence="1 2" key="1">
    <citation type="journal article" date="2015" name="Nature">
        <title>rRNA introns, odd ribosomes, and small enigmatic genomes across a large radiation of phyla.</title>
        <authorList>
            <person name="Brown C.T."/>
            <person name="Hug L.A."/>
            <person name="Thomas B.C."/>
            <person name="Sharon I."/>
            <person name="Castelle C.J."/>
            <person name="Singh A."/>
            <person name="Wilkins M.J."/>
            <person name="Williams K.H."/>
            <person name="Banfield J.F."/>
        </authorList>
    </citation>
    <scope>NUCLEOTIDE SEQUENCE [LARGE SCALE GENOMIC DNA]</scope>
</reference>
<evidence type="ECO:0000313" key="2">
    <source>
        <dbReference type="Proteomes" id="UP000034127"/>
    </source>
</evidence>
<name>A0A0G0DVE4_9BACT</name>